<dbReference type="FunCoup" id="F9XIL6">
    <property type="interactions" value="464"/>
</dbReference>
<keyword evidence="2" id="KW-0378">Hydrolase</keyword>
<feature type="domain" description="AB hydrolase-1" evidence="3">
    <location>
        <begin position="50"/>
        <end position="151"/>
    </location>
</feature>
<evidence type="ECO:0000259" key="3">
    <source>
        <dbReference type="Pfam" id="PF00561"/>
    </source>
</evidence>
<dbReference type="GO" id="GO:0005739">
    <property type="term" value="C:mitochondrion"/>
    <property type="evidence" value="ECO:0007669"/>
    <property type="project" value="TreeGrafter"/>
</dbReference>
<dbReference type="STRING" id="336722.F9XIL6"/>
<dbReference type="SUPFAM" id="SSF53474">
    <property type="entry name" value="alpha/beta-Hydrolases"/>
    <property type="match status" value="1"/>
</dbReference>
<sequence length="309" mass="34903">MLARRALPRLQQSLRRYGRRPFSTTELSNGVRMAYELYEPENGKAAEGAPIIFVHGLFGSKRNHRSMSKVLVRDLKRPVYAVDTRNHGDSSHHPEHDYTKMAEDLELFIKHHDVQKSTLIGHSMGAKAVMTVALRKNVKVGNLISVDNAPVDAALKSDFAKYTVGMRRIEETGVKSLKDADKILMDYEDNMAIRQFLLTNLARDEDGMQRFKVPLKYLTNALSKLGDFPFKDPDEARYEGPTLFVRGTRSHYIADDMLPLCGRFFPRFELSSIDAGHWVISEKPEEFRQGACRIPQPKCTTANSAGSCG</sequence>
<dbReference type="InParanoid" id="F9XIL6"/>
<dbReference type="HOGENOM" id="CLU_020336_53_0_1"/>
<gene>
    <name evidence="4" type="ORF">MYCGRDRAFT_75026</name>
</gene>
<dbReference type="Proteomes" id="UP000008062">
    <property type="component" value="Chromosome 8"/>
</dbReference>
<dbReference type="GO" id="GO:0052689">
    <property type="term" value="F:carboxylic ester hydrolase activity"/>
    <property type="evidence" value="ECO:0007669"/>
    <property type="project" value="TreeGrafter"/>
</dbReference>
<dbReference type="PANTHER" id="PTHR46118:SF4">
    <property type="entry name" value="PROTEIN ABHD11"/>
    <property type="match status" value="1"/>
</dbReference>
<reference evidence="4 5" key="1">
    <citation type="journal article" date="2011" name="PLoS Genet.">
        <title>Finished genome of the fungal wheat pathogen Mycosphaerella graminicola reveals dispensome structure, chromosome plasticity, and stealth pathogenesis.</title>
        <authorList>
            <person name="Goodwin S.B."/>
            <person name="Ben M'barek S."/>
            <person name="Dhillon B."/>
            <person name="Wittenberg A.H.J."/>
            <person name="Crane C.F."/>
            <person name="Hane J.K."/>
            <person name="Foster A.J."/>
            <person name="Van der Lee T.A.J."/>
            <person name="Grimwood J."/>
            <person name="Aerts A."/>
            <person name="Antoniw J."/>
            <person name="Bailey A."/>
            <person name="Bluhm B."/>
            <person name="Bowler J."/>
            <person name="Bristow J."/>
            <person name="van der Burgt A."/>
            <person name="Canto-Canche B."/>
            <person name="Churchill A.C.L."/>
            <person name="Conde-Ferraez L."/>
            <person name="Cools H.J."/>
            <person name="Coutinho P.M."/>
            <person name="Csukai M."/>
            <person name="Dehal P."/>
            <person name="De Wit P."/>
            <person name="Donzelli B."/>
            <person name="van de Geest H.C."/>
            <person name="van Ham R.C.H.J."/>
            <person name="Hammond-Kosack K.E."/>
            <person name="Henrissat B."/>
            <person name="Kilian A."/>
            <person name="Kobayashi A.K."/>
            <person name="Koopmann E."/>
            <person name="Kourmpetis Y."/>
            <person name="Kuzniar A."/>
            <person name="Lindquist E."/>
            <person name="Lombard V."/>
            <person name="Maliepaard C."/>
            <person name="Martins N."/>
            <person name="Mehrabi R."/>
            <person name="Nap J.P.H."/>
            <person name="Ponomarenko A."/>
            <person name="Rudd J.J."/>
            <person name="Salamov A."/>
            <person name="Schmutz J."/>
            <person name="Schouten H.J."/>
            <person name="Shapiro H."/>
            <person name="Stergiopoulos I."/>
            <person name="Torriani S.F.F."/>
            <person name="Tu H."/>
            <person name="de Vries R.P."/>
            <person name="Waalwijk C."/>
            <person name="Ware S.B."/>
            <person name="Wiebenga A."/>
            <person name="Zwiers L.-H."/>
            <person name="Oliver R.P."/>
            <person name="Grigoriev I.V."/>
            <person name="Kema G.H.J."/>
        </authorList>
    </citation>
    <scope>NUCLEOTIDE SEQUENCE [LARGE SCALE GENOMIC DNA]</scope>
    <source>
        <strain evidence="5">CBS 115943 / IPO323</strain>
    </source>
</reference>
<comment type="similarity">
    <text evidence="1">Belongs to the AB hydrolase superfamily.</text>
</comment>
<dbReference type="eggNOG" id="KOG2382">
    <property type="taxonomic scope" value="Eukaryota"/>
</dbReference>
<dbReference type="OrthoDB" id="8119704at2759"/>
<accession>F9XIL6</accession>
<dbReference type="Gene3D" id="3.40.50.1820">
    <property type="entry name" value="alpha/beta hydrolase"/>
    <property type="match status" value="1"/>
</dbReference>
<dbReference type="EMBL" id="CM001203">
    <property type="protein sequence ID" value="EGP85265.1"/>
    <property type="molecule type" value="Genomic_DNA"/>
</dbReference>
<evidence type="ECO:0000256" key="2">
    <source>
        <dbReference type="ARBA" id="ARBA00022801"/>
    </source>
</evidence>
<dbReference type="OMA" id="FLGMSDN"/>
<evidence type="ECO:0000313" key="4">
    <source>
        <dbReference type="EMBL" id="EGP85265.1"/>
    </source>
</evidence>
<evidence type="ECO:0000256" key="1">
    <source>
        <dbReference type="ARBA" id="ARBA00008645"/>
    </source>
</evidence>
<dbReference type="FunFam" id="3.40.50.1820:FF:000039">
    <property type="entry name" value="Esterase ybfF"/>
    <property type="match status" value="1"/>
</dbReference>
<dbReference type="GeneID" id="13394717"/>
<dbReference type="InterPro" id="IPR029058">
    <property type="entry name" value="AB_hydrolase_fold"/>
</dbReference>
<organism evidence="4 5">
    <name type="scientific">Zymoseptoria tritici (strain CBS 115943 / IPO323)</name>
    <name type="common">Speckled leaf blotch fungus</name>
    <name type="synonym">Septoria tritici</name>
    <dbReference type="NCBI Taxonomy" id="336722"/>
    <lineage>
        <taxon>Eukaryota</taxon>
        <taxon>Fungi</taxon>
        <taxon>Dikarya</taxon>
        <taxon>Ascomycota</taxon>
        <taxon>Pezizomycotina</taxon>
        <taxon>Dothideomycetes</taxon>
        <taxon>Dothideomycetidae</taxon>
        <taxon>Mycosphaerellales</taxon>
        <taxon>Mycosphaerellaceae</taxon>
        <taxon>Zymoseptoria</taxon>
    </lineage>
</organism>
<name>F9XIL6_ZYMTI</name>
<proteinExistence type="inferred from homology"/>
<dbReference type="Pfam" id="PF00561">
    <property type="entry name" value="Abhydrolase_1"/>
    <property type="match status" value="1"/>
</dbReference>
<dbReference type="InterPro" id="IPR000073">
    <property type="entry name" value="AB_hydrolase_1"/>
</dbReference>
<dbReference type="AlphaFoldDB" id="F9XIL6"/>
<dbReference type="PANTHER" id="PTHR46118">
    <property type="entry name" value="PROTEIN ABHD11"/>
    <property type="match status" value="1"/>
</dbReference>
<protein>
    <recommendedName>
        <fullName evidence="3">AB hydrolase-1 domain-containing protein</fullName>
    </recommendedName>
</protein>
<dbReference type="RefSeq" id="XP_003850289.1">
    <property type="nucleotide sequence ID" value="XM_003850241.1"/>
</dbReference>
<evidence type="ECO:0000313" key="5">
    <source>
        <dbReference type="Proteomes" id="UP000008062"/>
    </source>
</evidence>
<keyword evidence="5" id="KW-1185">Reference proteome</keyword>
<dbReference type="KEGG" id="ztr:MYCGRDRAFT_75026"/>